<evidence type="ECO:0000313" key="1">
    <source>
        <dbReference type="Proteomes" id="UP000887576"/>
    </source>
</evidence>
<proteinExistence type="predicted"/>
<dbReference type="Proteomes" id="UP000887576">
    <property type="component" value="Unplaced"/>
</dbReference>
<organism evidence="1 2">
    <name type="scientific">Panagrolaimus sp. JU765</name>
    <dbReference type="NCBI Taxonomy" id="591449"/>
    <lineage>
        <taxon>Eukaryota</taxon>
        <taxon>Metazoa</taxon>
        <taxon>Ecdysozoa</taxon>
        <taxon>Nematoda</taxon>
        <taxon>Chromadorea</taxon>
        <taxon>Rhabditida</taxon>
        <taxon>Tylenchina</taxon>
        <taxon>Panagrolaimomorpha</taxon>
        <taxon>Panagrolaimoidea</taxon>
        <taxon>Panagrolaimidae</taxon>
        <taxon>Panagrolaimus</taxon>
    </lineage>
</organism>
<reference evidence="2" key="1">
    <citation type="submission" date="2022-11" db="UniProtKB">
        <authorList>
            <consortium name="WormBaseParasite"/>
        </authorList>
    </citation>
    <scope>IDENTIFICATION</scope>
</reference>
<accession>A0AC34QD53</accession>
<protein>
    <submittedName>
        <fullName evidence="2">SUN domain-containing protein</fullName>
    </submittedName>
</protein>
<sequence length="594" mass="67343">GISMVDEYEAEATVAEILVEQQVQVPEMVAEQQVTQPIVDNISEPEILEEMVVPINEDFLRVELLSHYGKEHFCTLSALRAYGISMVDEYEAEATVAEILVEQQVQVPEVVTEQQVTQPIVENISEPEILEEMVVPINEDVIEEPVIDGSLPAVLPVHQAWQFLDCNKCTRGQPRAISTWLCYVFSPNTHLHSRAVNKKSKTYRSAAQVKFLRNVLKPLPICLKNSAPATDTNHVKQKVEPLLKTDELNFNNEIKVAQQTIVKSKVPLPTIPLPAGSTSHKESVFLKLNKRLAALELNISLSSEYLSELSRRYVAQIEESKRENERNIKLTEEAIVESSQKLKKHFNEQIREIKLELKTLTKIIKTSSTVLHPFWKTQKDEGMSHELSLRTCSKNGCDSEYVGVYLDENDGLWTTNQLLIILAVMQVSTIVIIISVMYFWQRHYSTRERIVLISSDVDLRNMIQDEIKKGIAAEMEAFKVQPPSPNLPNVAISDCSASKKKKKRKNQSLTVPESIPWDSTSCSSFSPADHDSASTTSTDVEKKGSIHWKLIMIQFLVQFQQLLDDFFWFNYGFANLSKSGTKADPVTILAMYYF</sequence>
<dbReference type="WBParaSite" id="JU765_v2.g1510.t2">
    <property type="protein sequence ID" value="JU765_v2.g1510.t2"/>
    <property type="gene ID" value="JU765_v2.g1510"/>
</dbReference>
<evidence type="ECO:0000313" key="2">
    <source>
        <dbReference type="WBParaSite" id="JU765_v2.g1510.t2"/>
    </source>
</evidence>
<name>A0AC34QD53_9BILA</name>